<evidence type="ECO:0000313" key="2">
    <source>
        <dbReference type="EMBL" id="TDW15582.1"/>
    </source>
</evidence>
<proteinExistence type="predicted"/>
<dbReference type="PRINTS" id="PR00598">
    <property type="entry name" value="HTHMARR"/>
</dbReference>
<dbReference type="RefSeq" id="WP_134123426.1">
    <property type="nucleotide sequence ID" value="NZ_SODF01000003.1"/>
</dbReference>
<evidence type="ECO:0000313" key="3">
    <source>
        <dbReference type="Proteomes" id="UP000295447"/>
    </source>
</evidence>
<dbReference type="OrthoDB" id="4463574at2"/>
<dbReference type="EMBL" id="SODF01000003">
    <property type="protein sequence ID" value="TDW15582.1"/>
    <property type="molecule type" value="Genomic_DNA"/>
</dbReference>
<dbReference type="PANTHER" id="PTHR33164">
    <property type="entry name" value="TRANSCRIPTIONAL REGULATOR, MARR FAMILY"/>
    <property type="match status" value="1"/>
</dbReference>
<dbReference type="InterPro" id="IPR036390">
    <property type="entry name" value="WH_DNA-bd_sf"/>
</dbReference>
<dbReference type="GO" id="GO:0003677">
    <property type="term" value="F:DNA binding"/>
    <property type="evidence" value="ECO:0007669"/>
    <property type="project" value="UniProtKB-KW"/>
</dbReference>
<dbReference type="GO" id="GO:0003700">
    <property type="term" value="F:DNA-binding transcription factor activity"/>
    <property type="evidence" value="ECO:0007669"/>
    <property type="project" value="InterPro"/>
</dbReference>
<sequence>MSERPDPVDVGLHYLAVGHFLRKVVDDHMTAGGLSLARSKVLEVLTHRSPLQQSALAEALGHAPRSVTQAVEALEREGLVERTTSAEDRRSKLVTLTPPGATALAAGATAGHAVLSEIFGALPDAELVRLDTLLAAIDTAMSAQPKGKTAEAR</sequence>
<keyword evidence="3" id="KW-1185">Reference proteome</keyword>
<dbReference type="AlphaFoldDB" id="A0A4R7ZEA6"/>
<dbReference type="Gene3D" id="1.10.10.10">
    <property type="entry name" value="Winged helix-like DNA-binding domain superfamily/Winged helix DNA-binding domain"/>
    <property type="match status" value="1"/>
</dbReference>
<dbReference type="InterPro" id="IPR000835">
    <property type="entry name" value="HTH_MarR-typ"/>
</dbReference>
<dbReference type="InterPro" id="IPR036388">
    <property type="entry name" value="WH-like_DNA-bd_sf"/>
</dbReference>
<gene>
    <name evidence="2" type="ORF">EV650_7069</name>
</gene>
<dbReference type="SMART" id="SM00347">
    <property type="entry name" value="HTH_MARR"/>
    <property type="match status" value="1"/>
</dbReference>
<feature type="domain" description="HTH marR-type" evidence="1">
    <location>
        <begin position="1"/>
        <end position="139"/>
    </location>
</feature>
<dbReference type="PROSITE" id="PS50995">
    <property type="entry name" value="HTH_MARR_2"/>
    <property type="match status" value="1"/>
</dbReference>
<reference evidence="2 3" key="1">
    <citation type="submission" date="2019-03" db="EMBL/GenBank/DDBJ databases">
        <title>Genomic Encyclopedia of Type Strains, Phase III (KMG-III): the genomes of soil and plant-associated and newly described type strains.</title>
        <authorList>
            <person name="Whitman W."/>
        </authorList>
    </citation>
    <scope>NUCLEOTIDE SEQUENCE [LARGE SCALE GENOMIC DNA]</scope>
    <source>
        <strain evidence="2 3">VKM Ac-2570</strain>
    </source>
</reference>
<dbReference type="PANTHER" id="PTHR33164:SF43">
    <property type="entry name" value="HTH-TYPE TRANSCRIPTIONAL REPRESSOR YETL"/>
    <property type="match status" value="1"/>
</dbReference>
<keyword evidence="2" id="KW-0238">DNA-binding</keyword>
<organism evidence="2 3">
    <name type="scientific">Kribbella kalugense</name>
    <dbReference type="NCBI Taxonomy" id="2512221"/>
    <lineage>
        <taxon>Bacteria</taxon>
        <taxon>Bacillati</taxon>
        <taxon>Actinomycetota</taxon>
        <taxon>Actinomycetes</taxon>
        <taxon>Propionibacteriales</taxon>
        <taxon>Kribbellaceae</taxon>
        <taxon>Kribbella</taxon>
    </lineage>
</organism>
<dbReference type="Proteomes" id="UP000295447">
    <property type="component" value="Unassembled WGS sequence"/>
</dbReference>
<protein>
    <submittedName>
        <fullName evidence="2">DNA-binding MarR family transcriptional regulator</fullName>
    </submittedName>
</protein>
<comment type="caution">
    <text evidence="2">The sequence shown here is derived from an EMBL/GenBank/DDBJ whole genome shotgun (WGS) entry which is preliminary data.</text>
</comment>
<dbReference type="GO" id="GO:0006950">
    <property type="term" value="P:response to stress"/>
    <property type="evidence" value="ECO:0007669"/>
    <property type="project" value="TreeGrafter"/>
</dbReference>
<dbReference type="Pfam" id="PF01047">
    <property type="entry name" value="MarR"/>
    <property type="match status" value="1"/>
</dbReference>
<evidence type="ECO:0000259" key="1">
    <source>
        <dbReference type="PROSITE" id="PS50995"/>
    </source>
</evidence>
<dbReference type="InterPro" id="IPR039422">
    <property type="entry name" value="MarR/SlyA-like"/>
</dbReference>
<accession>A0A4R7ZEA6</accession>
<dbReference type="SUPFAM" id="SSF46785">
    <property type="entry name" value="Winged helix' DNA-binding domain"/>
    <property type="match status" value="1"/>
</dbReference>
<name>A0A4R7ZEA6_9ACTN</name>